<feature type="coiled-coil region" evidence="14">
    <location>
        <begin position="366"/>
        <end position="393"/>
    </location>
</feature>
<dbReference type="GO" id="GO:0009927">
    <property type="term" value="F:histidine phosphotransfer kinase activity"/>
    <property type="evidence" value="ECO:0007669"/>
    <property type="project" value="TreeGrafter"/>
</dbReference>
<keyword evidence="5" id="KW-0808">Transferase</keyword>
<dbReference type="InterPro" id="IPR004358">
    <property type="entry name" value="Sig_transdc_His_kin-like_C"/>
</dbReference>
<evidence type="ECO:0000256" key="10">
    <source>
        <dbReference type="ARBA" id="ARBA00022989"/>
    </source>
</evidence>
<dbReference type="Gene3D" id="3.40.50.2300">
    <property type="match status" value="1"/>
</dbReference>
<keyword evidence="14" id="KW-0175">Coiled coil</keyword>
<evidence type="ECO:0000256" key="15">
    <source>
        <dbReference type="SAM" id="Phobius"/>
    </source>
</evidence>
<dbReference type="CDD" id="cd00082">
    <property type="entry name" value="HisKA"/>
    <property type="match status" value="1"/>
</dbReference>
<dbReference type="SMART" id="SM00388">
    <property type="entry name" value="HisKA"/>
    <property type="match status" value="1"/>
</dbReference>
<accession>A0A2T8F747</accession>
<dbReference type="InterPro" id="IPR000700">
    <property type="entry name" value="PAS-assoc_C"/>
</dbReference>
<evidence type="ECO:0000256" key="1">
    <source>
        <dbReference type="ARBA" id="ARBA00000085"/>
    </source>
</evidence>
<dbReference type="SUPFAM" id="SSF55874">
    <property type="entry name" value="ATPase domain of HSP90 chaperone/DNA topoisomerase II/histidine kinase"/>
    <property type="match status" value="1"/>
</dbReference>
<name>A0A2T8F747_9ACTN</name>
<dbReference type="SMART" id="SM00448">
    <property type="entry name" value="REC"/>
    <property type="match status" value="1"/>
</dbReference>
<evidence type="ECO:0000313" key="20">
    <source>
        <dbReference type="EMBL" id="PVG81525.1"/>
    </source>
</evidence>
<organism evidence="20 21">
    <name type="scientific">Nocardioides gansuensis</name>
    <dbReference type="NCBI Taxonomy" id="2138300"/>
    <lineage>
        <taxon>Bacteria</taxon>
        <taxon>Bacillati</taxon>
        <taxon>Actinomycetota</taxon>
        <taxon>Actinomycetes</taxon>
        <taxon>Propionibacteriales</taxon>
        <taxon>Nocardioidaceae</taxon>
        <taxon>Nocardioides</taxon>
    </lineage>
</organism>
<evidence type="ECO:0000256" key="8">
    <source>
        <dbReference type="ARBA" id="ARBA00022777"/>
    </source>
</evidence>
<dbReference type="InterPro" id="IPR011006">
    <property type="entry name" value="CheY-like_superfamily"/>
</dbReference>
<feature type="domain" description="Histidine kinase" evidence="16">
    <location>
        <begin position="393"/>
        <end position="608"/>
    </location>
</feature>
<dbReference type="EC" id="2.7.13.3" evidence="3"/>
<feature type="domain" description="Response regulatory" evidence="17">
    <location>
        <begin position="634"/>
        <end position="751"/>
    </location>
</feature>
<dbReference type="GO" id="GO:0000155">
    <property type="term" value="F:phosphorelay sensor kinase activity"/>
    <property type="evidence" value="ECO:0007669"/>
    <property type="project" value="InterPro"/>
</dbReference>
<dbReference type="PANTHER" id="PTHR43047:SF72">
    <property type="entry name" value="OSMOSENSING HISTIDINE PROTEIN KINASE SLN1"/>
    <property type="match status" value="1"/>
</dbReference>
<dbReference type="SUPFAM" id="SSF47384">
    <property type="entry name" value="Homodimeric domain of signal transducing histidine kinase"/>
    <property type="match status" value="1"/>
</dbReference>
<evidence type="ECO:0000256" key="11">
    <source>
        <dbReference type="ARBA" id="ARBA00023012"/>
    </source>
</evidence>
<dbReference type="PANTHER" id="PTHR43047">
    <property type="entry name" value="TWO-COMPONENT HISTIDINE PROTEIN KINASE"/>
    <property type="match status" value="1"/>
</dbReference>
<dbReference type="AlphaFoldDB" id="A0A2T8F747"/>
<dbReference type="InterPro" id="IPR036097">
    <property type="entry name" value="HisK_dim/P_sf"/>
</dbReference>
<dbReference type="PROSITE" id="PS50885">
    <property type="entry name" value="HAMP"/>
    <property type="match status" value="1"/>
</dbReference>
<keyword evidence="7" id="KW-0547">Nucleotide-binding</keyword>
<dbReference type="PROSITE" id="PS50110">
    <property type="entry name" value="RESPONSE_REGULATORY"/>
    <property type="match status" value="1"/>
</dbReference>
<keyword evidence="4 13" id="KW-0597">Phosphoprotein</keyword>
<evidence type="ECO:0000256" key="7">
    <source>
        <dbReference type="ARBA" id="ARBA00022741"/>
    </source>
</evidence>
<keyword evidence="6 15" id="KW-0812">Transmembrane</keyword>
<dbReference type="PROSITE" id="PS50109">
    <property type="entry name" value="HIS_KIN"/>
    <property type="match status" value="1"/>
</dbReference>
<sequence length="758" mass="81998">MRVRARTTGWMRGSLRRRMLLAVSVPFVAVVVLTAVTFLVRQYALDTREISIRALQNELALEQLGSVSQAAQLAALSYRQTGDQRWLDEFAEAVAERSSAEARLDNRLADRPMAQVRKAVDEHDARLRSLVDGDPAEGEGARLAAAARTEQQQLAVVLDRVTREEGKRFRSAREAADRLNAVITAAVVLIGAVGLVGGLVAVWFLSRGVVGRLARLQANAQRLGADQVLLPEPGGDDEIGALARTIETAHVSIREKDDLLDLALEAGGMVIFQVRPDNQITLRGEPALLGAVGLEGPAVTTSLDLLREYLSPGEDNTVSRLPNGDFRVVTREGDTRWLEVRSRQEPAEEGHEAGTVVGVVADVTARVEAQSALESAKELAEQANRSKDDFLSRMSHELRTPLNAVLGFAQLLDMGDLDHEQRESVDHILKGGRHLLALVNDVLDLARIESGRLSLSVEPTRLVDVVDEAIQLTRPLARQHRVDLITSGAGGAVHAMVDRRRMKQVLINLVSNGIKYNRPGGRVEVDWKVADGRVLLTVRDTGIGIAATQRDDLFLPFARSDERTAEIEGSGLGLAVSRSLVEAMGGRLTLGETGESGSTFVVEMPDAGDGVALLAAEGAGGSAVEQLRALGPLSVLHVEDNEANRRLVEELLRVAGTPRPVVATHGHQAMDLARRHRPDLVLLDRHLPDMLGEDVLRELSADTQTAGIPVIVVSADAMEKSASIFRSMGADAFVAKPIDAEEFWRTISTVLTDRGGMS</sequence>
<feature type="domain" description="HAMP" evidence="19">
    <location>
        <begin position="207"/>
        <end position="258"/>
    </location>
</feature>
<dbReference type="Pfam" id="PF00072">
    <property type="entry name" value="Response_reg"/>
    <property type="match status" value="1"/>
</dbReference>
<dbReference type="PRINTS" id="PR00344">
    <property type="entry name" value="BCTRLSENSOR"/>
</dbReference>
<keyword evidence="12 15" id="KW-0472">Membrane</keyword>
<evidence type="ECO:0000259" key="17">
    <source>
        <dbReference type="PROSITE" id="PS50110"/>
    </source>
</evidence>
<evidence type="ECO:0000256" key="14">
    <source>
        <dbReference type="SAM" id="Coils"/>
    </source>
</evidence>
<comment type="catalytic activity">
    <reaction evidence="1">
        <text>ATP + protein L-histidine = ADP + protein N-phospho-L-histidine.</text>
        <dbReference type="EC" id="2.7.13.3"/>
    </reaction>
</comment>
<dbReference type="GO" id="GO:0005524">
    <property type="term" value="F:ATP binding"/>
    <property type="evidence" value="ECO:0007669"/>
    <property type="project" value="UniProtKB-KW"/>
</dbReference>
<evidence type="ECO:0000256" key="13">
    <source>
        <dbReference type="PROSITE-ProRule" id="PRU00169"/>
    </source>
</evidence>
<reference evidence="20 21" key="1">
    <citation type="submission" date="2018-04" db="EMBL/GenBank/DDBJ databases">
        <title>Genome of Nocardioides gansuensis WSJ-1.</title>
        <authorList>
            <person name="Wu S."/>
            <person name="Wang G."/>
        </authorList>
    </citation>
    <scope>NUCLEOTIDE SEQUENCE [LARGE SCALE GENOMIC DNA]</scope>
    <source>
        <strain evidence="20 21">WSJ-1</strain>
    </source>
</reference>
<dbReference type="InterPro" id="IPR005467">
    <property type="entry name" value="His_kinase_dom"/>
</dbReference>
<feature type="transmembrane region" description="Helical" evidence="15">
    <location>
        <begin position="179"/>
        <end position="205"/>
    </location>
</feature>
<evidence type="ECO:0000313" key="21">
    <source>
        <dbReference type="Proteomes" id="UP000246018"/>
    </source>
</evidence>
<feature type="modified residue" description="4-aspartylphosphate" evidence="13">
    <location>
        <position position="684"/>
    </location>
</feature>
<feature type="domain" description="PAC" evidence="18">
    <location>
        <begin position="322"/>
        <end position="375"/>
    </location>
</feature>
<evidence type="ECO:0000256" key="3">
    <source>
        <dbReference type="ARBA" id="ARBA00012438"/>
    </source>
</evidence>
<evidence type="ECO:0000256" key="4">
    <source>
        <dbReference type="ARBA" id="ARBA00022553"/>
    </source>
</evidence>
<keyword evidence="9" id="KW-0067">ATP-binding</keyword>
<feature type="transmembrane region" description="Helical" evidence="15">
    <location>
        <begin position="20"/>
        <end position="40"/>
    </location>
</feature>
<evidence type="ECO:0000256" key="5">
    <source>
        <dbReference type="ARBA" id="ARBA00022679"/>
    </source>
</evidence>
<gene>
    <name evidence="20" type="ORF">DDE18_16045</name>
</gene>
<keyword evidence="10 15" id="KW-1133">Transmembrane helix</keyword>
<proteinExistence type="predicted"/>
<keyword evidence="21" id="KW-1185">Reference proteome</keyword>
<dbReference type="PROSITE" id="PS50113">
    <property type="entry name" value="PAC"/>
    <property type="match status" value="1"/>
</dbReference>
<dbReference type="InterPro" id="IPR003594">
    <property type="entry name" value="HATPase_dom"/>
</dbReference>
<evidence type="ECO:0000256" key="2">
    <source>
        <dbReference type="ARBA" id="ARBA00004236"/>
    </source>
</evidence>
<dbReference type="InterPro" id="IPR035965">
    <property type="entry name" value="PAS-like_dom_sf"/>
</dbReference>
<dbReference type="SUPFAM" id="SSF52172">
    <property type="entry name" value="CheY-like"/>
    <property type="match status" value="1"/>
</dbReference>
<protein>
    <recommendedName>
        <fullName evidence="3">histidine kinase</fullName>
        <ecNumber evidence="3">2.7.13.3</ecNumber>
    </recommendedName>
</protein>
<evidence type="ECO:0000256" key="12">
    <source>
        <dbReference type="ARBA" id="ARBA00023136"/>
    </source>
</evidence>
<dbReference type="FunFam" id="1.10.287.130:FF:000004">
    <property type="entry name" value="Ethylene receptor 1"/>
    <property type="match status" value="1"/>
</dbReference>
<keyword evidence="11" id="KW-0902">Two-component regulatory system</keyword>
<dbReference type="GO" id="GO:0005886">
    <property type="term" value="C:plasma membrane"/>
    <property type="evidence" value="ECO:0007669"/>
    <property type="project" value="UniProtKB-SubCell"/>
</dbReference>
<comment type="subcellular location">
    <subcellularLocation>
        <location evidence="2">Cell membrane</location>
    </subcellularLocation>
</comment>
<evidence type="ECO:0000259" key="16">
    <source>
        <dbReference type="PROSITE" id="PS50109"/>
    </source>
</evidence>
<dbReference type="Gene3D" id="3.30.450.20">
    <property type="entry name" value="PAS domain"/>
    <property type="match status" value="1"/>
</dbReference>
<comment type="caution">
    <text evidence="20">The sequence shown here is derived from an EMBL/GenBank/DDBJ whole genome shotgun (WGS) entry which is preliminary data.</text>
</comment>
<dbReference type="InterPro" id="IPR003661">
    <property type="entry name" value="HisK_dim/P_dom"/>
</dbReference>
<dbReference type="Proteomes" id="UP000246018">
    <property type="component" value="Unassembled WGS sequence"/>
</dbReference>
<dbReference type="InterPro" id="IPR003660">
    <property type="entry name" value="HAMP_dom"/>
</dbReference>
<dbReference type="SUPFAM" id="SSF55785">
    <property type="entry name" value="PYP-like sensor domain (PAS domain)"/>
    <property type="match status" value="1"/>
</dbReference>
<dbReference type="Gene3D" id="6.10.340.10">
    <property type="match status" value="1"/>
</dbReference>
<dbReference type="OrthoDB" id="9810730at2"/>
<dbReference type="InterPro" id="IPR001789">
    <property type="entry name" value="Sig_transdc_resp-reg_receiver"/>
</dbReference>
<evidence type="ECO:0000256" key="6">
    <source>
        <dbReference type="ARBA" id="ARBA00022692"/>
    </source>
</evidence>
<dbReference type="Pfam" id="PF00512">
    <property type="entry name" value="HisKA"/>
    <property type="match status" value="1"/>
</dbReference>
<dbReference type="SMART" id="SM00387">
    <property type="entry name" value="HATPase_c"/>
    <property type="match status" value="1"/>
</dbReference>
<dbReference type="Gene3D" id="1.10.287.130">
    <property type="match status" value="1"/>
</dbReference>
<evidence type="ECO:0000259" key="19">
    <source>
        <dbReference type="PROSITE" id="PS50885"/>
    </source>
</evidence>
<dbReference type="InterPro" id="IPR036890">
    <property type="entry name" value="HATPase_C_sf"/>
</dbReference>
<keyword evidence="8" id="KW-0418">Kinase</keyword>
<dbReference type="Gene3D" id="3.30.565.10">
    <property type="entry name" value="Histidine kinase-like ATPase, C-terminal domain"/>
    <property type="match status" value="1"/>
</dbReference>
<evidence type="ECO:0000259" key="18">
    <source>
        <dbReference type="PROSITE" id="PS50113"/>
    </source>
</evidence>
<dbReference type="EMBL" id="QDGZ01000007">
    <property type="protein sequence ID" value="PVG81525.1"/>
    <property type="molecule type" value="Genomic_DNA"/>
</dbReference>
<evidence type="ECO:0000256" key="9">
    <source>
        <dbReference type="ARBA" id="ARBA00022840"/>
    </source>
</evidence>
<dbReference type="Pfam" id="PF02518">
    <property type="entry name" value="HATPase_c"/>
    <property type="match status" value="1"/>
</dbReference>